<dbReference type="PROSITE" id="PS51819">
    <property type="entry name" value="VOC"/>
    <property type="match status" value="1"/>
</dbReference>
<dbReference type="EMBL" id="JAFMYU010000011">
    <property type="protein sequence ID" value="MBO0932263.1"/>
    <property type="molecule type" value="Genomic_DNA"/>
</dbReference>
<sequence>MEQLKATINKAWPYQQDSLNLPVNDLEAALPFYEKTMGFQLVSRTDQPRKSAIIARDQVQIGLAENGGDPGQNGCFFDVDDVANAFAELTANGLPVEQPNYTFQQHGDVRWKVFFVVAPDGLCYCYGQRQ</sequence>
<dbReference type="Gene3D" id="3.10.180.10">
    <property type="entry name" value="2,3-Dihydroxybiphenyl 1,2-Dioxygenase, domain 1"/>
    <property type="match status" value="1"/>
</dbReference>
<evidence type="ECO:0000313" key="2">
    <source>
        <dbReference type="EMBL" id="MBO0932263.1"/>
    </source>
</evidence>
<feature type="domain" description="VOC" evidence="1">
    <location>
        <begin position="15"/>
        <end position="129"/>
    </location>
</feature>
<dbReference type="Pfam" id="PF00903">
    <property type="entry name" value="Glyoxalase"/>
    <property type="match status" value="1"/>
</dbReference>
<protein>
    <submittedName>
        <fullName evidence="2">VOC family protein</fullName>
    </submittedName>
</protein>
<evidence type="ECO:0000313" key="3">
    <source>
        <dbReference type="Proteomes" id="UP000664795"/>
    </source>
</evidence>
<dbReference type="InterPro" id="IPR037523">
    <property type="entry name" value="VOC_core"/>
</dbReference>
<dbReference type="InterPro" id="IPR004360">
    <property type="entry name" value="Glyas_Fos-R_dOase_dom"/>
</dbReference>
<dbReference type="InterPro" id="IPR029068">
    <property type="entry name" value="Glyas_Bleomycin-R_OHBP_Dase"/>
</dbReference>
<evidence type="ECO:0000259" key="1">
    <source>
        <dbReference type="PROSITE" id="PS51819"/>
    </source>
</evidence>
<dbReference type="AlphaFoldDB" id="A0A939G6T5"/>
<reference evidence="2 3" key="1">
    <citation type="submission" date="2021-03" db="EMBL/GenBank/DDBJ databases">
        <title>Fibrella sp. HMF5036 genome sequencing and assembly.</title>
        <authorList>
            <person name="Kang H."/>
            <person name="Kim H."/>
            <person name="Bae S."/>
            <person name="Joh K."/>
        </authorList>
    </citation>
    <scope>NUCLEOTIDE SEQUENCE [LARGE SCALE GENOMIC DNA]</scope>
    <source>
        <strain evidence="2 3">HMF5036</strain>
    </source>
</reference>
<dbReference type="RefSeq" id="WP_207336230.1">
    <property type="nucleotide sequence ID" value="NZ_JAFMYU010000011.1"/>
</dbReference>
<comment type="caution">
    <text evidence="2">The sequence shown here is derived from an EMBL/GenBank/DDBJ whole genome shotgun (WGS) entry which is preliminary data.</text>
</comment>
<name>A0A939G6T5_9BACT</name>
<keyword evidence="3" id="KW-1185">Reference proteome</keyword>
<organism evidence="2 3">
    <name type="scientific">Fibrella aquatilis</name>
    <dbReference type="NCBI Taxonomy" id="2817059"/>
    <lineage>
        <taxon>Bacteria</taxon>
        <taxon>Pseudomonadati</taxon>
        <taxon>Bacteroidota</taxon>
        <taxon>Cytophagia</taxon>
        <taxon>Cytophagales</taxon>
        <taxon>Spirosomataceae</taxon>
        <taxon>Fibrella</taxon>
    </lineage>
</organism>
<dbReference type="Proteomes" id="UP000664795">
    <property type="component" value="Unassembled WGS sequence"/>
</dbReference>
<dbReference type="SUPFAM" id="SSF54593">
    <property type="entry name" value="Glyoxalase/Bleomycin resistance protein/Dihydroxybiphenyl dioxygenase"/>
    <property type="match status" value="1"/>
</dbReference>
<gene>
    <name evidence="2" type="ORF">J2I48_14720</name>
</gene>
<accession>A0A939G6T5</accession>
<proteinExistence type="predicted"/>